<dbReference type="PRINTS" id="PR00706">
    <property type="entry name" value="PYROGLUPTASE"/>
</dbReference>
<accession>A0A2P7STI7</accession>
<evidence type="ECO:0000256" key="4">
    <source>
        <dbReference type="ARBA" id="ARBA00022670"/>
    </source>
</evidence>
<comment type="caution">
    <text evidence="9">The sequence shown here is derived from an EMBL/GenBank/DDBJ whole genome shotgun (WGS) entry which is preliminary data.</text>
</comment>
<dbReference type="Pfam" id="PF01470">
    <property type="entry name" value="Peptidase_C15"/>
    <property type="match status" value="1"/>
</dbReference>
<keyword evidence="5" id="KW-0378">Hydrolase</keyword>
<dbReference type="PIRSF" id="PIRSF015592">
    <property type="entry name" value="Prld-crbxl_pptds"/>
    <property type="match status" value="1"/>
</dbReference>
<dbReference type="SUPFAM" id="SSF53182">
    <property type="entry name" value="Pyrrolidone carboxyl peptidase (pyroglutamate aminopeptidase)"/>
    <property type="match status" value="1"/>
</dbReference>
<dbReference type="Gene3D" id="3.40.630.20">
    <property type="entry name" value="Peptidase C15, pyroglutamyl peptidase I-like"/>
    <property type="match status" value="1"/>
</dbReference>
<reference evidence="9 10" key="1">
    <citation type="submission" date="2018-03" db="EMBL/GenBank/DDBJ databases">
        <title>The draft genome of Mesorhizobium sp. 6GN-30.</title>
        <authorList>
            <person name="Liu L."/>
            <person name="Li L."/>
            <person name="Wang T."/>
            <person name="Zhang X."/>
            <person name="Liang L."/>
        </authorList>
    </citation>
    <scope>NUCLEOTIDE SEQUENCE [LARGE SCALE GENOMIC DNA]</scope>
    <source>
        <strain evidence="9 10">6GN30</strain>
    </source>
</reference>
<evidence type="ECO:0000313" key="9">
    <source>
        <dbReference type="EMBL" id="PSJ65790.1"/>
    </source>
</evidence>
<dbReference type="InterPro" id="IPR036440">
    <property type="entry name" value="Peptidase_C15-like_sf"/>
</dbReference>
<proteinExistence type="inferred from homology"/>
<evidence type="ECO:0000256" key="1">
    <source>
        <dbReference type="ARBA" id="ARBA00006641"/>
    </source>
</evidence>
<dbReference type="GO" id="GO:0016920">
    <property type="term" value="F:pyroglutamyl-peptidase activity"/>
    <property type="evidence" value="ECO:0007669"/>
    <property type="project" value="InterPro"/>
</dbReference>
<name>A0A2P7STI7_9HYPH</name>
<keyword evidence="6" id="KW-0788">Thiol protease</keyword>
<organism evidence="9 10">
    <name type="scientific">Kumtagia ephedrae</name>
    <dbReference type="NCBI Taxonomy" id="2116701"/>
    <lineage>
        <taxon>Bacteria</taxon>
        <taxon>Pseudomonadati</taxon>
        <taxon>Pseudomonadota</taxon>
        <taxon>Alphaproteobacteria</taxon>
        <taxon>Hyphomicrobiales</taxon>
        <taxon>Phyllobacteriaceae</taxon>
        <taxon>Kumtagia</taxon>
    </lineage>
</organism>
<dbReference type="PANTHER" id="PTHR23402">
    <property type="entry name" value="PROTEASE FAMILY C15 PYROGLUTAMYL-PEPTIDASE I-RELATED"/>
    <property type="match status" value="1"/>
</dbReference>
<evidence type="ECO:0000256" key="2">
    <source>
        <dbReference type="ARBA" id="ARBA00019191"/>
    </source>
</evidence>
<dbReference type="CDD" id="cd00501">
    <property type="entry name" value="Peptidase_C15"/>
    <property type="match status" value="1"/>
</dbReference>
<dbReference type="PANTHER" id="PTHR23402:SF1">
    <property type="entry name" value="PYROGLUTAMYL-PEPTIDASE I"/>
    <property type="match status" value="1"/>
</dbReference>
<sequence length="214" mass="22655">MISMRAGGRKNLPRVLVTGFEAFPDQPVNPTEALVGRLGQQPPVLDGMAAFRAELLPVDYAAIGPRLSGIGRDFRPDIAIHFGLAAGCGGFRLERQARNLFARARPDNRDFAPPDGPICAGPAVLPSTLPLDAIHDALVSAGLPVEWSDDAGGYLCNVTLTLSLAAACTDFSPRASGFVHVPLVGEGCALTERQLERGLAIMLAAVLRHWPLAD</sequence>
<dbReference type="Proteomes" id="UP000241229">
    <property type="component" value="Unassembled WGS sequence"/>
</dbReference>
<evidence type="ECO:0000256" key="7">
    <source>
        <dbReference type="ARBA" id="ARBA00030836"/>
    </source>
</evidence>
<dbReference type="EMBL" id="PXYK01000001">
    <property type="protein sequence ID" value="PSJ65790.1"/>
    <property type="molecule type" value="Genomic_DNA"/>
</dbReference>
<comment type="similarity">
    <text evidence="1">Belongs to the peptidase C15 family.</text>
</comment>
<evidence type="ECO:0000256" key="6">
    <source>
        <dbReference type="ARBA" id="ARBA00022807"/>
    </source>
</evidence>
<evidence type="ECO:0000256" key="5">
    <source>
        <dbReference type="ARBA" id="ARBA00022801"/>
    </source>
</evidence>
<evidence type="ECO:0000256" key="8">
    <source>
        <dbReference type="ARBA" id="ARBA00031559"/>
    </source>
</evidence>
<dbReference type="InterPro" id="IPR000816">
    <property type="entry name" value="Peptidase_C15"/>
</dbReference>
<protein>
    <recommendedName>
        <fullName evidence="2">Pyrrolidone-carboxylate peptidase</fullName>
    </recommendedName>
    <alternativeName>
        <fullName evidence="7">5-oxoprolyl-peptidase</fullName>
    </alternativeName>
    <alternativeName>
        <fullName evidence="8">Pyroglutamyl-peptidase I</fullName>
    </alternativeName>
</protein>
<keyword evidence="10" id="KW-1185">Reference proteome</keyword>
<gene>
    <name evidence="9" type="ORF">C7I84_01320</name>
</gene>
<keyword evidence="3" id="KW-0963">Cytoplasm</keyword>
<dbReference type="GO" id="GO:0005829">
    <property type="term" value="C:cytosol"/>
    <property type="evidence" value="ECO:0007669"/>
    <property type="project" value="InterPro"/>
</dbReference>
<evidence type="ECO:0000256" key="3">
    <source>
        <dbReference type="ARBA" id="ARBA00022490"/>
    </source>
</evidence>
<dbReference type="AlphaFoldDB" id="A0A2P7STI7"/>
<evidence type="ECO:0000313" key="10">
    <source>
        <dbReference type="Proteomes" id="UP000241229"/>
    </source>
</evidence>
<dbReference type="GO" id="GO:0006508">
    <property type="term" value="P:proteolysis"/>
    <property type="evidence" value="ECO:0007669"/>
    <property type="project" value="UniProtKB-KW"/>
</dbReference>
<dbReference type="InterPro" id="IPR016125">
    <property type="entry name" value="Peptidase_C15-like"/>
</dbReference>
<keyword evidence="4" id="KW-0645">Protease</keyword>